<organism evidence="1 2">
    <name type="scientific">Pyrobaculum ferrireducens</name>
    <dbReference type="NCBI Taxonomy" id="1104324"/>
    <lineage>
        <taxon>Archaea</taxon>
        <taxon>Thermoproteota</taxon>
        <taxon>Thermoprotei</taxon>
        <taxon>Thermoproteales</taxon>
        <taxon>Thermoproteaceae</taxon>
        <taxon>Pyrobaculum</taxon>
    </lineage>
</organism>
<proteinExistence type="predicted"/>
<dbReference type="OrthoDB" id="25931at2157"/>
<dbReference type="EMBL" id="CP003098">
    <property type="protein sequence ID" value="AET32136.1"/>
    <property type="molecule type" value="Genomic_DNA"/>
</dbReference>
<dbReference type="eggNOG" id="arCOG05700">
    <property type="taxonomic scope" value="Archaea"/>
</dbReference>
<dbReference type="GeneID" id="11594950"/>
<protein>
    <submittedName>
        <fullName evidence="1">Uncharacterized protein</fullName>
    </submittedName>
</protein>
<evidence type="ECO:0000313" key="2">
    <source>
        <dbReference type="Proteomes" id="UP000005867"/>
    </source>
</evidence>
<accession>G7VI44</accession>
<dbReference type="AlphaFoldDB" id="G7VI44"/>
<dbReference type="BioCyc" id="PSP1104324:GJSN-674-MONOMER"/>
<name>G7VI44_9CREN</name>
<dbReference type="Proteomes" id="UP000005867">
    <property type="component" value="Chromosome"/>
</dbReference>
<dbReference type="HOGENOM" id="CLU_1207674_0_0_2"/>
<reference evidence="1 2" key="1">
    <citation type="journal article" date="2012" name="J. Bacteriol.">
        <title>Complete genome sequence of strain 1860, a crenarchaeon of the genus pyrobaculum able to grow with various electron acceptors.</title>
        <authorList>
            <person name="Mardanov A.V."/>
            <person name="Gumerov V.M."/>
            <person name="Slobodkina G.B."/>
            <person name="Beletsky A.V."/>
            <person name="Bonch-Osmolovskaya E.A."/>
            <person name="Ravin N.V."/>
            <person name="Skryabin K.G."/>
        </authorList>
    </citation>
    <scope>NUCLEOTIDE SEQUENCE [LARGE SCALE GENOMIC DNA]</scope>
    <source>
        <strain evidence="1 2">1860</strain>
    </source>
</reference>
<evidence type="ECO:0000313" key="1">
    <source>
        <dbReference type="EMBL" id="AET32136.1"/>
    </source>
</evidence>
<dbReference type="KEGG" id="pyr:P186_0686"/>
<gene>
    <name evidence="1" type="ORF">P186_0686</name>
</gene>
<sequence>MATFNTPCTLALGVVGKRLVYLDVESGKRVEEYVGVDVDSAAPDVGRDFLGGHIAITSFSTSIVKAVALAKPAYVLDLEGLRPLARKAVTVAGVRAREFGAWEQVWNKPILLSNASPTVALGASRAGSLLHINAVPTDVELVGKAWATARVLQRGGELSMNCTCRLGLMPLEIFVRRGNRYVVAKFYLNATSPRSRRAFFILGEGGNVLQRRDVDVGEAEVVAFEYVKQLETHGVD</sequence>
<dbReference type="STRING" id="1104324.P186_0686"/>
<dbReference type="RefSeq" id="WP_014287964.1">
    <property type="nucleotide sequence ID" value="NC_016645.1"/>
</dbReference>
<keyword evidence="2" id="KW-1185">Reference proteome</keyword>